<dbReference type="InParanoid" id="G8Y1S7"/>
<dbReference type="PANTHER" id="PTHR47098:SF2">
    <property type="entry name" value="PROTEIN MAK32"/>
    <property type="match status" value="1"/>
</dbReference>
<evidence type="ECO:0000313" key="2">
    <source>
        <dbReference type="EMBL" id="CCE86780.1"/>
    </source>
</evidence>
<reference evidence="2 3" key="1">
    <citation type="journal article" date="2012" name="G3 (Bethesda)">
        <title>Pichia sorbitophila, an interspecies yeast hybrid reveals early steps of genome resolution following polyploidization.</title>
        <authorList>
            <person name="Leh Louis V."/>
            <person name="Despons L."/>
            <person name="Friedrich A."/>
            <person name="Martin T."/>
            <person name="Durrens P."/>
            <person name="Casaregola S."/>
            <person name="Neuveglise C."/>
            <person name="Fairhead C."/>
            <person name="Marck C."/>
            <person name="Cruz J.A."/>
            <person name="Straub M.L."/>
            <person name="Kugler V."/>
            <person name="Sacerdot C."/>
            <person name="Uzunov Z."/>
            <person name="Thierry A."/>
            <person name="Weiss S."/>
            <person name="Bleykasten C."/>
            <person name="De Montigny J."/>
            <person name="Jacques N."/>
            <person name="Jung P."/>
            <person name="Lemaire M."/>
            <person name="Mallet S."/>
            <person name="Morel G."/>
            <person name="Richard G.F."/>
            <person name="Sarkar A."/>
            <person name="Savel G."/>
            <person name="Schacherer J."/>
            <person name="Seret M.L."/>
            <person name="Talla E."/>
            <person name="Samson G."/>
            <person name="Jubin C."/>
            <person name="Poulain J."/>
            <person name="Vacherie B."/>
            <person name="Barbe V."/>
            <person name="Pelletier E."/>
            <person name="Sherman D.J."/>
            <person name="Westhof E."/>
            <person name="Weissenbach J."/>
            <person name="Baret P.V."/>
            <person name="Wincker P."/>
            <person name="Gaillardin C."/>
            <person name="Dujon B."/>
            <person name="Souciet J.L."/>
        </authorList>
    </citation>
    <scope>NUCLEOTIDE SEQUENCE [LARGE SCALE GENOMIC DNA]</scope>
    <source>
        <strain evidence="3">ATCC MYA-4447 / BCRC 22081 / CBS 7064 / NBRC 10061 / NRRL Y-12695</strain>
    </source>
</reference>
<dbReference type="eggNOG" id="ENOG502QTK3">
    <property type="taxonomic scope" value="Eukaryota"/>
</dbReference>
<dbReference type="HOGENOM" id="CLU_032834_0_0_1"/>
<dbReference type="AlphaFoldDB" id="G8Y1S7"/>
<keyword evidence="3" id="KW-1185">Reference proteome</keyword>
<feature type="domain" description="Carbohydrate kinase PfkB" evidence="1">
    <location>
        <begin position="127"/>
        <end position="304"/>
    </location>
</feature>
<sequence>MTGMLEAPLFTTLGMAIIDDIMPAPDSDMAPMTDVIGGAGTYALVGARMVVGPRHSGLVSGIIDKGSDFPEKVEREIKEWNTGVKWNYDRSRLTTRGINFYGEDGVRSFEYKTSKKVLVAEDLIGDPVLKNSKSVHIISIFERCNDIVETISQHRGSKSPTYIYEPLPDACVESNFGILKEVLPKIHVFSPNLHEACGLLGISDKVAAIEDVEAIASRFLSLMDPTKACVVIRCGKMGCYVKTHRRSVAYPAFHTDQSKVVDETGGGNSFCGAFITALVQSDFDYTYAAVCASIVSGCVIESFGMPKLSVEAGIEKWNGLSYTDRIRQYVKLVGHNVCSEDIVSRYLVDY</sequence>
<accession>G8Y1S7</accession>
<dbReference type="STRING" id="559304.G8Y1S7"/>
<dbReference type="Proteomes" id="UP000005222">
    <property type="component" value="Chromosome N"/>
</dbReference>
<dbReference type="OrthoDB" id="497927at2759"/>
<dbReference type="OMA" id="CNDIVET"/>
<gene>
    <name evidence="2" type="primary">Piso0_005292</name>
    <name evidence="2" type="ORF">GNLVRS01_PISO0N11937g</name>
</gene>
<dbReference type="PANTHER" id="PTHR47098">
    <property type="entry name" value="PROTEIN MAK32"/>
    <property type="match status" value="1"/>
</dbReference>
<organism evidence="2 3">
    <name type="scientific">Pichia sorbitophila (strain ATCC MYA-4447 / BCRC 22081 / CBS 7064 / NBRC 10061 / NRRL Y-12695)</name>
    <name type="common">Hybrid yeast</name>
    <dbReference type="NCBI Taxonomy" id="559304"/>
    <lineage>
        <taxon>Eukaryota</taxon>
        <taxon>Fungi</taxon>
        <taxon>Dikarya</taxon>
        <taxon>Ascomycota</taxon>
        <taxon>Saccharomycotina</taxon>
        <taxon>Pichiomycetes</taxon>
        <taxon>Debaryomycetaceae</taxon>
        <taxon>Millerozyma</taxon>
    </lineage>
</organism>
<dbReference type="InterPro" id="IPR029056">
    <property type="entry name" value="Ribokinase-like"/>
</dbReference>
<dbReference type="EMBL" id="FO082046">
    <property type="protein sequence ID" value="CCE86780.1"/>
    <property type="molecule type" value="Genomic_DNA"/>
</dbReference>
<evidence type="ECO:0000259" key="1">
    <source>
        <dbReference type="Pfam" id="PF00294"/>
    </source>
</evidence>
<dbReference type="FunCoup" id="G8Y1S7">
    <property type="interactions" value="43"/>
</dbReference>
<dbReference type="Gene3D" id="3.40.1190.20">
    <property type="match status" value="1"/>
</dbReference>
<proteinExistence type="predicted"/>
<evidence type="ECO:0000313" key="3">
    <source>
        <dbReference type="Proteomes" id="UP000005222"/>
    </source>
</evidence>
<name>G8Y1S7_PICSO</name>
<dbReference type="SUPFAM" id="SSF53613">
    <property type="entry name" value="Ribokinase-like"/>
    <property type="match status" value="1"/>
</dbReference>
<protein>
    <submittedName>
        <fullName evidence="2">Piso0_005292 protein</fullName>
    </submittedName>
</protein>
<dbReference type="InterPro" id="IPR011611">
    <property type="entry name" value="PfkB_dom"/>
</dbReference>
<dbReference type="Pfam" id="PF00294">
    <property type="entry name" value="PfkB"/>
    <property type="match status" value="1"/>
</dbReference>